<dbReference type="AlphaFoldDB" id="A2C653"/>
<dbReference type="Proteomes" id="UP000002274">
    <property type="component" value="Chromosome"/>
</dbReference>
<dbReference type="Pfam" id="PF00353">
    <property type="entry name" value="HemolysinCabind"/>
    <property type="match status" value="1"/>
</dbReference>
<evidence type="ECO:0000313" key="2">
    <source>
        <dbReference type="Proteomes" id="UP000002274"/>
    </source>
</evidence>
<evidence type="ECO:0000313" key="1">
    <source>
        <dbReference type="EMBL" id="ABM76963.1"/>
    </source>
</evidence>
<organism evidence="1 2">
    <name type="scientific">Prochlorococcus marinus (strain MIT 9303)</name>
    <dbReference type="NCBI Taxonomy" id="59922"/>
    <lineage>
        <taxon>Bacteria</taxon>
        <taxon>Bacillati</taxon>
        <taxon>Cyanobacteriota</taxon>
        <taxon>Cyanophyceae</taxon>
        <taxon>Synechococcales</taxon>
        <taxon>Prochlorococcaceae</taxon>
        <taxon>Prochlorococcus</taxon>
    </lineage>
</organism>
<dbReference type="STRING" id="59922.P9303_02081"/>
<dbReference type="KEGG" id="pmf:P9303_02081"/>
<dbReference type="SUPFAM" id="SSF51120">
    <property type="entry name" value="beta-Roll"/>
    <property type="match status" value="1"/>
</dbReference>
<proteinExistence type="predicted"/>
<dbReference type="EMBL" id="CP000554">
    <property type="protein sequence ID" value="ABM76963.1"/>
    <property type="molecule type" value="Genomic_DNA"/>
</dbReference>
<dbReference type="RefSeq" id="WP_011824892.1">
    <property type="nucleotide sequence ID" value="NC_008820.1"/>
</dbReference>
<sequence>MLGTDADDSFTVMSANEVIFGGSSDDVLFGAQGADTYKLSSGNDVIGSFSLTSNDGISFSNGMELSFKQVGDGLLLTADGIHVTLLDVDKEEFLAADVIEFI</sequence>
<reference evidence="1 2" key="1">
    <citation type="journal article" date="2007" name="PLoS Genet.">
        <title>Patterns and implications of gene gain and loss in the evolution of Prochlorococcus.</title>
        <authorList>
            <person name="Kettler G.C."/>
            <person name="Martiny A.C."/>
            <person name="Huang K."/>
            <person name="Zucker J."/>
            <person name="Coleman M.L."/>
            <person name="Rodrigue S."/>
            <person name="Chen F."/>
            <person name="Lapidus A."/>
            <person name="Ferriera S."/>
            <person name="Johnson J."/>
            <person name="Steglich C."/>
            <person name="Church G.M."/>
            <person name="Richardson P."/>
            <person name="Chisholm S.W."/>
        </authorList>
    </citation>
    <scope>NUCLEOTIDE SEQUENCE [LARGE SCALE GENOMIC DNA]</scope>
    <source>
        <strain evidence="1 2">MIT 9303</strain>
    </source>
</reference>
<dbReference type="HOGENOM" id="CLU_2274900_0_0_3"/>
<accession>A2C653</accession>
<protein>
    <submittedName>
        <fullName evidence="1">Uncharacterized protein</fullName>
    </submittedName>
</protein>
<dbReference type="InterPro" id="IPR001343">
    <property type="entry name" value="Hemolysn_Ca-bd"/>
</dbReference>
<dbReference type="Gene3D" id="2.150.10.10">
    <property type="entry name" value="Serralysin-like metalloprotease, C-terminal"/>
    <property type="match status" value="1"/>
</dbReference>
<dbReference type="GO" id="GO:0005509">
    <property type="term" value="F:calcium ion binding"/>
    <property type="evidence" value="ECO:0007669"/>
    <property type="project" value="InterPro"/>
</dbReference>
<gene>
    <name evidence="1" type="ordered locus">P9303_02081</name>
</gene>
<dbReference type="BioCyc" id="PMAR59922:G1G80-200-MONOMER"/>
<name>A2C653_PROM3</name>
<dbReference type="InterPro" id="IPR011049">
    <property type="entry name" value="Serralysin-like_metalloprot_C"/>
</dbReference>